<dbReference type="EMBL" id="CP002998">
    <property type="protein sequence ID" value="AEM19591.1"/>
    <property type="molecule type" value="Genomic_DNA"/>
</dbReference>
<gene>
    <name evidence="1" type="ordered locus">BS1330_II0101</name>
</gene>
<keyword evidence="2" id="KW-1185">Reference proteome</keyword>
<dbReference type="Proteomes" id="UP000007104">
    <property type="component" value="Chromosome II"/>
</dbReference>
<dbReference type="AlphaFoldDB" id="A0A0H3G5E3"/>
<protein>
    <submittedName>
        <fullName evidence="1">Uncharacterized protein</fullName>
    </submittedName>
</protein>
<evidence type="ECO:0000313" key="1">
    <source>
        <dbReference type="EMBL" id="AEM19591.1"/>
    </source>
</evidence>
<proteinExistence type="predicted"/>
<accession>A0A0H3G5E3</accession>
<organism evidence="1 2">
    <name type="scientific">Brucella suis biovar 1 (strain 1330)</name>
    <dbReference type="NCBI Taxonomy" id="204722"/>
    <lineage>
        <taxon>Bacteria</taxon>
        <taxon>Pseudomonadati</taxon>
        <taxon>Pseudomonadota</taxon>
        <taxon>Alphaproteobacteria</taxon>
        <taxon>Hyphomicrobiales</taxon>
        <taxon>Brucellaceae</taxon>
        <taxon>Brucella/Ochrobactrum group</taxon>
        <taxon>Brucella</taxon>
    </lineage>
</organism>
<evidence type="ECO:0000313" key="2">
    <source>
        <dbReference type="Proteomes" id="UP000007104"/>
    </source>
</evidence>
<sequence length="45" mass="5247">MISGASSIFEAEAHWNIWQVSLYSTAYFNHLFSIKKYSHASSWYS</sequence>
<name>A0A0H3G5E3_BRUSU</name>
<dbReference type="KEGG" id="bsi:BS1330_II0101"/>
<dbReference type="HOGENOM" id="CLU_3196922_0_0_5"/>
<reference evidence="1 2" key="1">
    <citation type="journal article" date="2011" name="J. Bacteriol.">
        <title>Revised genome sequence of Brucella suis 1330.</title>
        <authorList>
            <person name="Tae H."/>
            <person name="Shallom S."/>
            <person name="Settlage R."/>
            <person name="Preston D."/>
            <person name="Adams L.G."/>
            <person name="Garner H.R."/>
        </authorList>
    </citation>
    <scope>NUCLEOTIDE SEQUENCE [LARGE SCALE GENOMIC DNA]</scope>
    <source>
        <strain evidence="1 2">1330</strain>
    </source>
</reference>
<dbReference type="KEGG" id="bms:BRA0102"/>